<dbReference type="OrthoDB" id="5771480at2"/>
<name>A0A1H3BJY7_ALLWA</name>
<reference evidence="2" key="1">
    <citation type="submission" date="2016-10" db="EMBL/GenBank/DDBJ databases">
        <authorList>
            <person name="Varghese N."/>
            <person name="Submissions S."/>
        </authorList>
    </citation>
    <scope>NUCLEOTIDE SEQUENCE [LARGE SCALE GENOMIC DNA]</scope>
    <source>
        <strain evidence="2">DSM 173</strain>
    </source>
</reference>
<sequence length="78" mass="8661">MVTGIFAHTAWVSMNRHLDAMNVNAAEIASARQFEGTSERDISQPLLEQTQNLRHVQASAKVIQADHDLSNYILDVLA</sequence>
<accession>A0A1H3BJY7</accession>
<gene>
    <name evidence="1" type="ORF">SAMN05421644_10355</name>
</gene>
<proteinExistence type="predicted"/>
<dbReference type="Proteomes" id="UP000198672">
    <property type="component" value="Unassembled WGS sequence"/>
</dbReference>
<evidence type="ECO:0000313" key="2">
    <source>
        <dbReference type="Proteomes" id="UP000198672"/>
    </source>
</evidence>
<keyword evidence="2" id="KW-1185">Reference proteome</keyword>
<dbReference type="EMBL" id="FNOW01000003">
    <property type="protein sequence ID" value="SDX42197.1"/>
    <property type="molecule type" value="Genomic_DNA"/>
</dbReference>
<protein>
    <submittedName>
        <fullName evidence="1">Uncharacterized protein</fullName>
    </submittedName>
</protein>
<organism evidence="1 2">
    <name type="scientific">Allochromatium warmingii</name>
    <name type="common">Chromatium warmingii</name>
    <dbReference type="NCBI Taxonomy" id="61595"/>
    <lineage>
        <taxon>Bacteria</taxon>
        <taxon>Pseudomonadati</taxon>
        <taxon>Pseudomonadota</taxon>
        <taxon>Gammaproteobacteria</taxon>
        <taxon>Chromatiales</taxon>
        <taxon>Chromatiaceae</taxon>
        <taxon>Allochromatium</taxon>
    </lineage>
</organism>
<evidence type="ECO:0000313" key="1">
    <source>
        <dbReference type="EMBL" id="SDX42197.1"/>
    </source>
</evidence>
<dbReference type="RefSeq" id="WP_091331805.1">
    <property type="nucleotide sequence ID" value="NZ_FNOW01000003.1"/>
</dbReference>
<dbReference type="AlphaFoldDB" id="A0A1H3BJY7"/>